<dbReference type="EMBL" id="VEVP01000037">
    <property type="protein sequence ID" value="TNU88963.1"/>
    <property type="molecule type" value="Genomic_DNA"/>
</dbReference>
<proteinExistence type="predicted"/>
<evidence type="ECO:0000313" key="1">
    <source>
        <dbReference type="EMBL" id="TNU88963.1"/>
    </source>
</evidence>
<protein>
    <submittedName>
        <fullName evidence="1">Uncharacterized protein</fullName>
    </submittedName>
</protein>
<organism evidence="1 2">
    <name type="scientific">Eggerthella lenta</name>
    <name type="common">Eubacterium lentum</name>
    <dbReference type="NCBI Taxonomy" id="84112"/>
    <lineage>
        <taxon>Bacteria</taxon>
        <taxon>Bacillati</taxon>
        <taxon>Actinomycetota</taxon>
        <taxon>Coriobacteriia</taxon>
        <taxon>Eggerthellales</taxon>
        <taxon>Eggerthellaceae</taxon>
        <taxon>Eggerthella</taxon>
    </lineage>
</organism>
<dbReference type="Proteomes" id="UP000312594">
    <property type="component" value="Unassembled WGS sequence"/>
</dbReference>
<dbReference type="AlphaFoldDB" id="A0A5C5BRU8"/>
<gene>
    <name evidence="1" type="ORF">FIC87_12795</name>
</gene>
<name>A0A5C5BRU8_EGGLN</name>
<sequence>MLQEALETARRRRRRRRTLAVVLVLLALVLAAAAAFLLLRPASGPVVDPAAVDYSIPGYDNPDGSERGRIRVPTYSAWTMEAGSDTVEVPLVNTEGNPCYMKFAVKLKDSGEVLYESELVPPGKAVPEIRLNRPLEAGTYPVAVEISTFSLDDPTQPLNGAQMGTEITAS</sequence>
<evidence type="ECO:0000313" key="2">
    <source>
        <dbReference type="Proteomes" id="UP000312594"/>
    </source>
</evidence>
<dbReference type="RefSeq" id="WP_139913006.1">
    <property type="nucleotide sequence ID" value="NZ_VEVP01000037.1"/>
</dbReference>
<comment type="caution">
    <text evidence="1">The sequence shown here is derived from an EMBL/GenBank/DDBJ whole genome shotgun (WGS) entry which is preliminary data.</text>
</comment>
<reference evidence="1 2" key="1">
    <citation type="journal article" date="2005" name="Appl. Environ. Microbiol.">
        <title>Intestinal bacterial communities that produce active estrogen-like compounds enterodiol and enterolactone in humans.</title>
        <authorList>
            <person name="Clavel T."/>
            <person name="Henderson G."/>
            <person name="Alpert C.A."/>
            <person name="Philippe C."/>
            <person name="Rigottier-Gois L."/>
            <person name="Dore J."/>
            <person name="Blaut M."/>
        </authorList>
    </citation>
    <scope>NUCLEOTIDE SEQUENCE [LARGE SCALE GENOMIC DNA]</scope>
    <source>
        <strain evidence="1 2">SECO-MT75m2</strain>
    </source>
</reference>
<accession>A0A5C5BRU8</accession>